<accession>A0A5C6ATV9</accession>
<dbReference type="EC" id="2.1.4.2" evidence="4"/>
<keyword evidence="5" id="KW-1185">Reference proteome</keyword>
<reference evidence="4 5" key="1">
    <citation type="submission" date="2019-02" db="EMBL/GenBank/DDBJ databases">
        <title>Deep-cultivation of Planctomycetes and their phenomic and genomic characterization uncovers novel biology.</title>
        <authorList>
            <person name="Wiegand S."/>
            <person name="Jogler M."/>
            <person name="Boedeker C."/>
            <person name="Pinto D."/>
            <person name="Vollmers J."/>
            <person name="Rivas-Marin E."/>
            <person name="Kohn T."/>
            <person name="Peeters S.H."/>
            <person name="Heuer A."/>
            <person name="Rast P."/>
            <person name="Oberbeckmann S."/>
            <person name="Bunk B."/>
            <person name="Jeske O."/>
            <person name="Meyerdierks A."/>
            <person name="Storesund J.E."/>
            <person name="Kallscheuer N."/>
            <person name="Luecker S."/>
            <person name="Lage O.M."/>
            <person name="Pohl T."/>
            <person name="Merkel B.J."/>
            <person name="Hornburger P."/>
            <person name="Mueller R.-W."/>
            <person name="Bruemmer F."/>
            <person name="Labrenz M."/>
            <person name="Spormann A.M."/>
            <person name="Op Den Camp H."/>
            <person name="Overmann J."/>
            <person name="Amann R."/>
            <person name="Jetten M.S.M."/>
            <person name="Mascher T."/>
            <person name="Medema M.H."/>
            <person name="Devos D.P."/>
            <person name="Kaster A.-K."/>
            <person name="Ovreas L."/>
            <person name="Rohde M."/>
            <person name="Galperin M.Y."/>
            <person name="Jogler C."/>
        </authorList>
    </citation>
    <scope>NUCLEOTIDE SEQUENCE [LARGE SCALE GENOMIC DNA]</scope>
    <source>
        <strain evidence="4 5">CA54</strain>
    </source>
</reference>
<evidence type="ECO:0000313" key="4">
    <source>
        <dbReference type="EMBL" id="TWU03028.1"/>
    </source>
</evidence>
<evidence type="ECO:0000256" key="2">
    <source>
        <dbReference type="ARBA" id="ARBA00022679"/>
    </source>
</evidence>
<dbReference type="PANTHER" id="PTHR10488:SF1">
    <property type="entry name" value="GLYCINE AMIDINOTRANSFERASE, MITOCHONDRIAL"/>
    <property type="match status" value="1"/>
</dbReference>
<dbReference type="GO" id="GO:0015069">
    <property type="term" value="F:scyllo-inosamine-4-phosphate amidinotransferase activity"/>
    <property type="evidence" value="ECO:0007669"/>
    <property type="project" value="UniProtKB-EC"/>
</dbReference>
<comment type="caution">
    <text evidence="4">The sequence shown here is derived from an EMBL/GenBank/DDBJ whole genome shotgun (WGS) entry which is preliminary data.</text>
</comment>
<dbReference type="OrthoDB" id="258252at2"/>
<dbReference type="EMBL" id="SJPP01000006">
    <property type="protein sequence ID" value="TWU03028.1"/>
    <property type="molecule type" value="Genomic_DNA"/>
</dbReference>
<dbReference type="PANTHER" id="PTHR10488">
    <property type="entry name" value="GLYCINE AMIDINOTRANSFERASE, MITOCHONDRIAL"/>
    <property type="match status" value="1"/>
</dbReference>
<dbReference type="Proteomes" id="UP000320735">
    <property type="component" value="Unassembled WGS sequence"/>
</dbReference>
<protein>
    <submittedName>
        <fullName evidence="4">Inosamine-phosphate amidinotransferase 1</fullName>
        <ecNumber evidence="4">2.1.4.2</ecNumber>
    </submittedName>
</protein>
<evidence type="ECO:0000256" key="1">
    <source>
        <dbReference type="ARBA" id="ARBA00006943"/>
    </source>
</evidence>
<organism evidence="4 5">
    <name type="scientific">Symmachiella macrocystis</name>
    <dbReference type="NCBI Taxonomy" id="2527985"/>
    <lineage>
        <taxon>Bacteria</taxon>
        <taxon>Pseudomonadati</taxon>
        <taxon>Planctomycetota</taxon>
        <taxon>Planctomycetia</taxon>
        <taxon>Planctomycetales</taxon>
        <taxon>Planctomycetaceae</taxon>
        <taxon>Symmachiella</taxon>
    </lineage>
</organism>
<feature type="active site" evidence="3">
    <location>
        <position position="179"/>
    </location>
</feature>
<dbReference type="SUPFAM" id="SSF55909">
    <property type="entry name" value="Pentein"/>
    <property type="match status" value="1"/>
</dbReference>
<name>A0A5C6ATV9_9PLAN</name>
<comment type="similarity">
    <text evidence="1">Belongs to the amidinotransferase family.</text>
</comment>
<dbReference type="AlphaFoldDB" id="A0A5C6ATV9"/>
<evidence type="ECO:0000313" key="5">
    <source>
        <dbReference type="Proteomes" id="UP000320735"/>
    </source>
</evidence>
<dbReference type="InterPro" id="IPR033195">
    <property type="entry name" value="AmidinoTrfase"/>
</dbReference>
<keyword evidence="2 4" id="KW-0808">Transferase</keyword>
<dbReference type="Gene3D" id="3.75.10.10">
    <property type="entry name" value="L-arginine/glycine Amidinotransferase, Chain A"/>
    <property type="match status" value="1"/>
</dbReference>
<proteinExistence type="inferred from homology"/>
<gene>
    <name evidence="4" type="primary">strB1_1</name>
    <name evidence="4" type="ORF">CA54_61120</name>
</gene>
<sequence>MNPTPIVWSCNEWDPLKEVIVGNPLGARFPTADPSTQVAEFPDRSLEEIPQGPFPQWIIEETEEDLREFIAVLEREGVTVKRPETWPHEATFSTIEWESKGFYNYCPRDVMLVIGNHIIETPNVIRSRAQEAFSYRTMMVDYLKSGAKWYSAPKPMLLDSLFDVDLNKPTPCNDEPAFDAANILRLGRDLIYLVSGTGNRLGGQWLQTILGDTFRVHFLEDVYYGSHIDSTFVALRPGLMLCNPTRVNDDTLPAILKQWDIIYSPPMESTNKHDADYLSKSIGSEWIDMNLFSVSPDLVAVDRDQKALIKLLEKHGLDVAPLKLRHSKMLGGGFHCVTLDIRREGTLQRYFD</sequence>
<evidence type="ECO:0000256" key="3">
    <source>
        <dbReference type="PIRSR" id="PIRSR633195-1"/>
    </source>
</evidence>
<feature type="active site" description="Amidino-cysteine intermediate" evidence="3">
    <location>
        <position position="336"/>
    </location>
</feature>
<feature type="active site" evidence="3">
    <location>
        <position position="227"/>
    </location>
</feature>